<dbReference type="PANTHER" id="PTHR44943">
    <property type="entry name" value="CELLULOSE SYNTHASE OPERON PROTEIN C"/>
    <property type="match status" value="1"/>
</dbReference>
<keyword evidence="2 3" id="KW-0802">TPR repeat</keyword>
<comment type="caution">
    <text evidence="6">The sequence shown here is derived from an EMBL/GenBank/DDBJ whole genome shotgun (WGS) entry which is preliminary data.</text>
</comment>
<reference evidence="6 7" key="1">
    <citation type="submission" date="2024-11" db="EMBL/GenBank/DDBJ databases">
        <title>The Natural Products Discovery Center: Release of the First 8490 Sequenced Strains for Exploring Actinobacteria Biosynthetic Diversity.</title>
        <authorList>
            <person name="Kalkreuter E."/>
            <person name="Kautsar S.A."/>
            <person name="Yang D."/>
            <person name="Bader C.D."/>
            <person name="Teijaro C.N."/>
            <person name="Fluegel L."/>
            <person name="Davis C.M."/>
            <person name="Simpson J.R."/>
            <person name="Lauterbach L."/>
            <person name="Steele A.D."/>
            <person name="Gui C."/>
            <person name="Meng S."/>
            <person name="Li G."/>
            <person name="Viehrig K."/>
            <person name="Ye F."/>
            <person name="Su P."/>
            <person name="Kiefer A.F."/>
            <person name="Nichols A."/>
            <person name="Cepeda A.J."/>
            <person name="Yan W."/>
            <person name="Fan B."/>
            <person name="Jiang Y."/>
            <person name="Adhikari A."/>
            <person name="Zheng C.-J."/>
            <person name="Schuster L."/>
            <person name="Cowan T.M."/>
            <person name="Smanski M.J."/>
            <person name="Chevrette M.G."/>
            <person name="De Carvalho L.P.S."/>
            <person name="Shen B."/>
        </authorList>
    </citation>
    <scope>NUCLEOTIDE SEQUENCE [LARGE SCALE GENOMIC DNA]</scope>
    <source>
        <strain evidence="6 7">NPDC020863</strain>
    </source>
</reference>
<keyword evidence="1" id="KW-0677">Repeat</keyword>
<dbReference type="SUPFAM" id="SSF48452">
    <property type="entry name" value="TPR-like"/>
    <property type="match status" value="1"/>
</dbReference>
<dbReference type="PROSITE" id="PS50005">
    <property type="entry name" value="TPR"/>
    <property type="match status" value="1"/>
</dbReference>
<dbReference type="PANTHER" id="PTHR44943:SF8">
    <property type="entry name" value="TPR REPEAT-CONTAINING PROTEIN MJ0263"/>
    <property type="match status" value="1"/>
</dbReference>
<keyword evidence="4" id="KW-0472">Membrane</keyword>
<evidence type="ECO:0000313" key="6">
    <source>
        <dbReference type="EMBL" id="MFK4263749.1"/>
    </source>
</evidence>
<dbReference type="InterPro" id="IPR011990">
    <property type="entry name" value="TPR-like_helical_dom_sf"/>
</dbReference>
<feature type="repeat" description="TPR" evidence="3">
    <location>
        <begin position="37"/>
        <end position="70"/>
    </location>
</feature>
<proteinExistence type="predicted"/>
<dbReference type="Proteomes" id="UP001620295">
    <property type="component" value="Unassembled WGS sequence"/>
</dbReference>
<dbReference type="EMBL" id="JBJDQH010000001">
    <property type="protein sequence ID" value="MFK4263749.1"/>
    <property type="molecule type" value="Genomic_DNA"/>
</dbReference>
<dbReference type="Pfam" id="PF23914">
    <property type="entry name" value="TPR_CcmH_CycH"/>
    <property type="match status" value="1"/>
</dbReference>
<feature type="transmembrane region" description="Helical" evidence="4">
    <location>
        <begin position="229"/>
        <end position="248"/>
    </location>
</feature>
<organism evidence="6 7">
    <name type="scientific">Streptomyces milbemycinicus</name>
    <dbReference type="NCBI Taxonomy" id="476552"/>
    <lineage>
        <taxon>Bacteria</taxon>
        <taxon>Bacillati</taxon>
        <taxon>Actinomycetota</taxon>
        <taxon>Actinomycetes</taxon>
        <taxon>Kitasatosporales</taxon>
        <taxon>Streptomycetaceae</taxon>
        <taxon>Streptomyces</taxon>
    </lineage>
</organism>
<feature type="domain" description="Cytochrome c-type biogenesis protein H TPR" evidence="5">
    <location>
        <begin position="28"/>
        <end position="118"/>
    </location>
</feature>
<feature type="transmembrane region" description="Helical" evidence="4">
    <location>
        <begin position="307"/>
        <end position="326"/>
    </location>
</feature>
<evidence type="ECO:0000256" key="3">
    <source>
        <dbReference type="PROSITE-ProRule" id="PRU00339"/>
    </source>
</evidence>
<dbReference type="InterPro" id="IPR056413">
    <property type="entry name" value="TPR_CcmH_CycH"/>
</dbReference>
<sequence>MTLHPAVEQADALIDLKRYDAAQALLGRRLAEDPDDIRAWVKLGRCLLAAGQVEQALTSLGEALQRAPEDIGALCMYAQALRRADHLEQPERWRKAEDALRQALRVDPQNSFAHALLAEFLMYYPTRRAEALGLAKEAVRLDPESVEAYQALWRTAGAANDTETYKWALRQVLRLDPTNNQALYLVSMQEAHKPGTTAAQAAEVYADALAAAPDNTGLRHDLDRATYRLLRGIRWLALICVAAAGVMVDLFPQDGEAARELPVPLGNRLWVLVVMAAIWGFGAWRRYRRLRTGVQLNVWSLVRRGSWARVVLAQAVWAMLCALLISQVPWTERTVPRILFWAGLVPTLATIWFDGKKKP</sequence>
<keyword evidence="7" id="KW-1185">Reference proteome</keyword>
<evidence type="ECO:0000256" key="1">
    <source>
        <dbReference type="ARBA" id="ARBA00022737"/>
    </source>
</evidence>
<keyword evidence="4" id="KW-1133">Transmembrane helix</keyword>
<accession>A0ABW8LCU3</accession>
<evidence type="ECO:0000256" key="2">
    <source>
        <dbReference type="ARBA" id="ARBA00022803"/>
    </source>
</evidence>
<evidence type="ECO:0000259" key="5">
    <source>
        <dbReference type="Pfam" id="PF23914"/>
    </source>
</evidence>
<dbReference type="SMART" id="SM00028">
    <property type="entry name" value="TPR"/>
    <property type="match status" value="2"/>
</dbReference>
<dbReference type="InterPro" id="IPR019734">
    <property type="entry name" value="TPR_rpt"/>
</dbReference>
<keyword evidence="4" id="KW-0812">Transmembrane</keyword>
<dbReference type="Gene3D" id="1.25.40.10">
    <property type="entry name" value="Tetratricopeptide repeat domain"/>
    <property type="match status" value="2"/>
</dbReference>
<dbReference type="RefSeq" id="WP_358637328.1">
    <property type="nucleotide sequence ID" value="NZ_JBFAEV010000010.1"/>
</dbReference>
<evidence type="ECO:0000313" key="7">
    <source>
        <dbReference type="Proteomes" id="UP001620295"/>
    </source>
</evidence>
<gene>
    <name evidence="6" type="ORF">ACI2L5_02255</name>
</gene>
<feature type="transmembrane region" description="Helical" evidence="4">
    <location>
        <begin position="338"/>
        <end position="355"/>
    </location>
</feature>
<feature type="transmembrane region" description="Helical" evidence="4">
    <location>
        <begin position="268"/>
        <end position="287"/>
    </location>
</feature>
<evidence type="ECO:0000256" key="4">
    <source>
        <dbReference type="SAM" id="Phobius"/>
    </source>
</evidence>
<protein>
    <submittedName>
        <fullName evidence="6">Tetratricopeptide repeat protein</fullName>
    </submittedName>
</protein>
<name>A0ABW8LCU3_9ACTN</name>
<dbReference type="InterPro" id="IPR051685">
    <property type="entry name" value="Ycf3/AcsC/BcsC/TPR_MFPF"/>
</dbReference>